<dbReference type="RefSeq" id="WP_113030237.1">
    <property type="nucleotide sequence ID" value="NZ_QMFB01000003.1"/>
</dbReference>
<reference evidence="1 2" key="1">
    <citation type="journal article" date="2009" name="Int. J. Syst. Evol. Microbiol.">
        <title>Paenibacillus contaminans sp. nov., isolated from a contaminated laboratory plate.</title>
        <authorList>
            <person name="Chou J.H."/>
            <person name="Lee J.H."/>
            <person name="Lin M.C."/>
            <person name="Chang P.S."/>
            <person name="Arun A.B."/>
            <person name="Young C.C."/>
            <person name="Chen W.M."/>
        </authorList>
    </citation>
    <scope>NUCLEOTIDE SEQUENCE [LARGE SCALE GENOMIC DNA]</scope>
    <source>
        <strain evidence="1 2">CKOBP-6</strain>
    </source>
</reference>
<dbReference type="PROSITE" id="PS51257">
    <property type="entry name" value="PROKAR_LIPOPROTEIN"/>
    <property type="match status" value="1"/>
</dbReference>
<proteinExistence type="predicted"/>
<dbReference type="AlphaFoldDB" id="A0A329MRF8"/>
<sequence length="183" mass="20235">MDKRVTAALSGILIAVVLASGCGTKKSGGEEQPQGGKLKALGMQNGQIQPQGNMKALAYTDEHYNKIREASKAVEMKTVYVPQNGANGDKLDWVEVDSNVMILHYKKMDIIEYQKEVKPTGRVSNEQDVKLLNGDGKWYTIGKRQSLRMKLPEAYVIVSSQKGVPREELERVAESLFPVVPES</sequence>
<organism evidence="1 2">
    <name type="scientific">Paenibacillus contaminans</name>
    <dbReference type="NCBI Taxonomy" id="450362"/>
    <lineage>
        <taxon>Bacteria</taxon>
        <taxon>Bacillati</taxon>
        <taxon>Bacillota</taxon>
        <taxon>Bacilli</taxon>
        <taxon>Bacillales</taxon>
        <taxon>Paenibacillaceae</taxon>
        <taxon>Paenibacillus</taxon>
    </lineage>
</organism>
<dbReference type="OrthoDB" id="337615at2"/>
<dbReference type="EMBL" id="QMFB01000003">
    <property type="protein sequence ID" value="RAV21926.1"/>
    <property type="molecule type" value="Genomic_DNA"/>
</dbReference>
<evidence type="ECO:0008006" key="3">
    <source>
        <dbReference type="Google" id="ProtNLM"/>
    </source>
</evidence>
<accession>A0A329MRF8</accession>
<gene>
    <name evidence="1" type="ORF">DQG23_07720</name>
</gene>
<evidence type="ECO:0000313" key="2">
    <source>
        <dbReference type="Proteomes" id="UP000250369"/>
    </source>
</evidence>
<protein>
    <recommendedName>
        <fullName evidence="3">DUF4367 domain-containing protein</fullName>
    </recommendedName>
</protein>
<name>A0A329MRF8_9BACL</name>
<evidence type="ECO:0000313" key="1">
    <source>
        <dbReference type="EMBL" id="RAV21926.1"/>
    </source>
</evidence>
<dbReference type="Proteomes" id="UP000250369">
    <property type="component" value="Unassembled WGS sequence"/>
</dbReference>
<keyword evidence="2" id="KW-1185">Reference proteome</keyword>
<comment type="caution">
    <text evidence="1">The sequence shown here is derived from an EMBL/GenBank/DDBJ whole genome shotgun (WGS) entry which is preliminary data.</text>
</comment>